<name>A5FTG5_ACICJ</name>
<evidence type="ECO:0000313" key="2">
    <source>
        <dbReference type="EMBL" id="ABQ28897.1"/>
    </source>
</evidence>
<evidence type="ECO:0000259" key="1">
    <source>
        <dbReference type="Pfam" id="PF00144"/>
    </source>
</evidence>
<dbReference type="HOGENOM" id="CLU_1665636_0_0_5"/>
<dbReference type="AlphaFoldDB" id="A5FTG5"/>
<sequence>MDKGSGGSVGMSAGRLERIGAAMQGYVDRGIYAGINTVVARRGVVVQQGQYGFRDKEAGLPMAADTIFRLYSMTKPVVCTALMTLVEEGRLRLFDPVARYVPALAGLTVLRPDGSRTAPARPVMVRDLMTHTSGLSYHFLEETPVGPMYADSIVRLTW</sequence>
<dbReference type="Pfam" id="PF00144">
    <property type="entry name" value="Beta-lactamase"/>
    <property type="match status" value="1"/>
</dbReference>
<dbReference type="KEGG" id="acr:Acry_3282"/>
<organism evidence="2 3">
    <name type="scientific">Acidiphilium cryptum (strain JF-5)</name>
    <dbReference type="NCBI Taxonomy" id="349163"/>
    <lineage>
        <taxon>Bacteria</taxon>
        <taxon>Pseudomonadati</taxon>
        <taxon>Pseudomonadota</taxon>
        <taxon>Alphaproteobacteria</taxon>
        <taxon>Acetobacterales</taxon>
        <taxon>Acidocellaceae</taxon>
        <taxon>Acidiphilium</taxon>
    </lineage>
</organism>
<proteinExistence type="predicted"/>
<dbReference type="EMBL" id="CP000689">
    <property type="protein sequence ID" value="ABQ28897.1"/>
    <property type="molecule type" value="Genomic_DNA"/>
</dbReference>
<dbReference type="RefSeq" id="WP_011930428.1">
    <property type="nucleotide sequence ID" value="NC_009467.1"/>
</dbReference>
<dbReference type="Proteomes" id="UP000000245">
    <property type="component" value="Plasmid pACRY01"/>
</dbReference>
<dbReference type="InterPro" id="IPR050789">
    <property type="entry name" value="Diverse_Enzym_Activities"/>
</dbReference>
<geneLocation type="plasmid" evidence="2 3">
    <name>pACRY01</name>
</geneLocation>
<dbReference type="SUPFAM" id="SSF56601">
    <property type="entry name" value="beta-lactamase/transpeptidase-like"/>
    <property type="match status" value="1"/>
</dbReference>
<dbReference type="PANTHER" id="PTHR43283">
    <property type="entry name" value="BETA-LACTAMASE-RELATED"/>
    <property type="match status" value="1"/>
</dbReference>
<keyword evidence="2" id="KW-0614">Plasmid</keyword>
<gene>
    <name evidence="2" type="ordered locus">Acry_3282</name>
</gene>
<dbReference type="MEROPS" id="S12.950"/>
<dbReference type="InterPro" id="IPR001466">
    <property type="entry name" value="Beta-lactam-related"/>
</dbReference>
<dbReference type="InterPro" id="IPR012338">
    <property type="entry name" value="Beta-lactam/transpept-like"/>
</dbReference>
<reference evidence="2 3" key="1">
    <citation type="submission" date="2007-05" db="EMBL/GenBank/DDBJ databases">
        <title>Complete sequence of plasmid1 pACRY01 of Acidiphilium cryptum JF-5.</title>
        <authorList>
            <consortium name="US DOE Joint Genome Institute"/>
            <person name="Copeland A."/>
            <person name="Lucas S."/>
            <person name="Lapidus A."/>
            <person name="Barry K."/>
            <person name="Detter J.C."/>
            <person name="Glavina del Rio T."/>
            <person name="Hammon N."/>
            <person name="Israni S."/>
            <person name="Dalin E."/>
            <person name="Tice H."/>
            <person name="Pitluck S."/>
            <person name="Sims D."/>
            <person name="Brettin T."/>
            <person name="Bruce D."/>
            <person name="Han C."/>
            <person name="Schmutz J."/>
            <person name="Larimer F."/>
            <person name="Land M."/>
            <person name="Hauser L."/>
            <person name="Kyrpides N."/>
            <person name="Kim E."/>
            <person name="Magnuson T."/>
            <person name="Richardson P."/>
        </authorList>
    </citation>
    <scope>NUCLEOTIDE SEQUENCE [LARGE SCALE GENOMIC DNA]</scope>
    <source>
        <strain evidence="3">JF-5</strain>
        <plasmid evidence="3">Plasmid pACRY01</plasmid>
    </source>
</reference>
<keyword evidence="3" id="KW-1185">Reference proteome</keyword>
<feature type="domain" description="Beta-lactamase-related" evidence="1">
    <location>
        <begin position="22"/>
        <end position="148"/>
    </location>
</feature>
<dbReference type="PANTHER" id="PTHR43283:SF3">
    <property type="entry name" value="BETA-LACTAMASE FAMILY PROTEIN (AFU_ORTHOLOGUE AFUA_5G07500)"/>
    <property type="match status" value="1"/>
</dbReference>
<evidence type="ECO:0000313" key="3">
    <source>
        <dbReference type="Proteomes" id="UP000000245"/>
    </source>
</evidence>
<protein>
    <submittedName>
        <fullName evidence="2">Beta-lactamase class C and other penicillin binding protein-like protein</fullName>
    </submittedName>
</protein>
<accession>A5FTG5</accession>
<dbReference type="Gene3D" id="3.40.710.10">
    <property type="entry name" value="DD-peptidase/beta-lactamase superfamily"/>
    <property type="match status" value="1"/>
</dbReference>